<dbReference type="InterPro" id="IPR014958">
    <property type="entry name" value="DGC"/>
</dbReference>
<proteinExistence type="predicted"/>
<evidence type="ECO:0000313" key="2">
    <source>
        <dbReference type="Proteomes" id="UP001595840"/>
    </source>
</evidence>
<comment type="caution">
    <text evidence="1">The sequence shown here is derived from an EMBL/GenBank/DDBJ whole genome shotgun (WGS) entry which is preliminary data.</text>
</comment>
<accession>A0ABV8V7I9</accession>
<keyword evidence="2" id="KW-1185">Reference proteome</keyword>
<reference evidence="2" key="1">
    <citation type="journal article" date="2019" name="Int. J. Syst. Evol. Microbiol.">
        <title>The Global Catalogue of Microorganisms (GCM) 10K type strain sequencing project: providing services to taxonomists for standard genome sequencing and annotation.</title>
        <authorList>
            <consortium name="The Broad Institute Genomics Platform"/>
            <consortium name="The Broad Institute Genome Sequencing Center for Infectious Disease"/>
            <person name="Wu L."/>
            <person name="Ma J."/>
        </authorList>
    </citation>
    <scope>NUCLEOTIDE SEQUENCE [LARGE SCALE GENOMIC DNA]</scope>
    <source>
        <strain evidence="2">CECT 8570</strain>
    </source>
</reference>
<dbReference type="Proteomes" id="UP001595840">
    <property type="component" value="Unassembled WGS sequence"/>
</dbReference>
<dbReference type="RefSeq" id="WP_290265008.1">
    <property type="nucleotide sequence ID" value="NZ_JAUFQG010000006.1"/>
</dbReference>
<organism evidence="1 2">
    <name type="scientific">Simiduia curdlanivorans</name>
    <dbReference type="NCBI Taxonomy" id="1492769"/>
    <lineage>
        <taxon>Bacteria</taxon>
        <taxon>Pseudomonadati</taxon>
        <taxon>Pseudomonadota</taxon>
        <taxon>Gammaproteobacteria</taxon>
        <taxon>Cellvibrionales</taxon>
        <taxon>Cellvibrionaceae</taxon>
        <taxon>Simiduia</taxon>
    </lineage>
</organism>
<dbReference type="EMBL" id="JBHSCX010000015">
    <property type="protein sequence ID" value="MFC4363153.1"/>
    <property type="molecule type" value="Genomic_DNA"/>
</dbReference>
<gene>
    <name evidence="1" type="ORF">ACFOX3_12620</name>
</gene>
<dbReference type="PIRSF" id="PIRSF037181">
    <property type="entry name" value="DGC"/>
    <property type="match status" value="1"/>
</dbReference>
<evidence type="ECO:0000313" key="1">
    <source>
        <dbReference type="EMBL" id="MFC4363153.1"/>
    </source>
</evidence>
<name>A0ABV8V7I9_9GAMM</name>
<dbReference type="Pfam" id="PF08859">
    <property type="entry name" value="DGC"/>
    <property type="match status" value="1"/>
</dbReference>
<protein>
    <submittedName>
        <fullName evidence="1">Zinc-binding protein</fullName>
    </submittedName>
</protein>
<sequence>MSIKTDAKLIPLIYACSGCSNVAQLANNVAVNLDRQGLAEMSCIAGVGGGVKSLVKKALAGRDIIAIDGCALACAKACLSNAGVEPTHHVQLADWDYKKRYHSDYSTADVEQVVERLVNNYQLTPPSH</sequence>